<keyword evidence="6" id="KW-0378">Hydrolase</keyword>
<evidence type="ECO:0000313" key="16">
    <source>
        <dbReference type="EMBL" id="MFC6239123.1"/>
    </source>
</evidence>
<dbReference type="EMBL" id="JBHSTI010000008">
    <property type="protein sequence ID" value="MFC6239123.1"/>
    <property type="molecule type" value="Genomic_DNA"/>
</dbReference>
<keyword evidence="11" id="KW-0511">Multifunctional enzyme</keyword>
<evidence type="ECO:0000256" key="4">
    <source>
        <dbReference type="ARBA" id="ARBA00022763"/>
    </source>
</evidence>
<evidence type="ECO:0000256" key="8">
    <source>
        <dbReference type="ARBA" id="ARBA00023125"/>
    </source>
</evidence>
<keyword evidence="3" id="KW-0479">Metal-binding</keyword>
<evidence type="ECO:0000256" key="1">
    <source>
        <dbReference type="ARBA" id="ARBA00009409"/>
    </source>
</evidence>
<dbReference type="InterPro" id="IPR000214">
    <property type="entry name" value="Znf_DNA_glyclase/AP_lyase"/>
</dbReference>
<keyword evidence="10" id="KW-0456">Lyase</keyword>
<protein>
    <recommendedName>
        <fullName evidence="2">DNA-(apurinic or apyrimidinic site) lyase</fullName>
        <ecNumber evidence="2">4.2.99.18</ecNumber>
    </recommendedName>
</protein>
<dbReference type="RefSeq" id="WP_386767920.1">
    <property type="nucleotide sequence ID" value="NZ_JBHSTI010000008.1"/>
</dbReference>
<evidence type="ECO:0000256" key="10">
    <source>
        <dbReference type="ARBA" id="ARBA00023239"/>
    </source>
</evidence>
<comment type="similarity">
    <text evidence="1">Belongs to the FPG family.</text>
</comment>
<evidence type="ECO:0000313" key="17">
    <source>
        <dbReference type="Proteomes" id="UP001596138"/>
    </source>
</evidence>
<dbReference type="SMART" id="SM01232">
    <property type="entry name" value="H2TH"/>
    <property type="match status" value="1"/>
</dbReference>
<dbReference type="SUPFAM" id="SSF57716">
    <property type="entry name" value="Glucocorticoid receptor-like (DNA-binding domain)"/>
    <property type="match status" value="1"/>
</dbReference>
<comment type="caution">
    <text evidence="16">The sequence shown here is derived from an EMBL/GenBank/DDBJ whole genome shotgun (WGS) entry which is preliminary data.</text>
</comment>
<keyword evidence="4" id="KW-0227">DNA damage</keyword>
<dbReference type="InterPro" id="IPR010979">
    <property type="entry name" value="Ribosomal_uS13-like_H2TH"/>
</dbReference>
<evidence type="ECO:0000256" key="11">
    <source>
        <dbReference type="ARBA" id="ARBA00023268"/>
    </source>
</evidence>
<dbReference type="InterPro" id="IPR015886">
    <property type="entry name" value="H2TH_FPG"/>
</dbReference>
<feature type="domain" description="Formamidopyrimidine-DNA glycosylase catalytic" evidence="15">
    <location>
        <begin position="2"/>
        <end position="99"/>
    </location>
</feature>
<dbReference type="PROSITE" id="PS51066">
    <property type="entry name" value="ZF_FPG_2"/>
    <property type="match status" value="1"/>
</dbReference>
<dbReference type="SUPFAM" id="SSF81624">
    <property type="entry name" value="N-terminal domain of MutM-like DNA repair proteins"/>
    <property type="match status" value="1"/>
</dbReference>
<evidence type="ECO:0000256" key="7">
    <source>
        <dbReference type="ARBA" id="ARBA00022833"/>
    </source>
</evidence>
<dbReference type="SUPFAM" id="SSF46946">
    <property type="entry name" value="S13-like H2TH domain"/>
    <property type="match status" value="1"/>
</dbReference>
<dbReference type="PANTHER" id="PTHR42697:SF3">
    <property type="entry name" value="ENDONUCLEASE 8 1"/>
    <property type="match status" value="1"/>
</dbReference>
<keyword evidence="9" id="KW-0234">DNA repair</keyword>
<keyword evidence="8" id="KW-0238">DNA-binding</keyword>
<dbReference type="InterPro" id="IPR035937">
    <property type="entry name" value="FPG_N"/>
</dbReference>
<keyword evidence="5 13" id="KW-0863">Zinc-finger</keyword>
<dbReference type="EC" id="4.2.99.18" evidence="2"/>
<evidence type="ECO:0000256" key="3">
    <source>
        <dbReference type="ARBA" id="ARBA00022723"/>
    </source>
</evidence>
<dbReference type="InterPro" id="IPR012319">
    <property type="entry name" value="FPG_cat"/>
</dbReference>
<evidence type="ECO:0000256" key="6">
    <source>
        <dbReference type="ARBA" id="ARBA00022801"/>
    </source>
</evidence>
<feature type="domain" description="FPG-type" evidence="14">
    <location>
        <begin position="253"/>
        <end position="287"/>
    </location>
</feature>
<name>A0ABW1T517_9ACTN</name>
<gene>
    <name evidence="16" type="ORF">ACFQGU_14665</name>
</gene>
<keyword evidence="7" id="KW-0862">Zinc</keyword>
<evidence type="ECO:0000256" key="9">
    <source>
        <dbReference type="ARBA" id="ARBA00023204"/>
    </source>
</evidence>
<dbReference type="Pfam" id="PF06831">
    <property type="entry name" value="H2TH"/>
    <property type="match status" value="1"/>
</dbReference>
<dbReference type="SMART" id="SM00898">
    <property type="entry name" value="Fapy_DNA_glyco"/>
    <property type="match status" value="1"/>
</dbReference>
<dbReference type="Gene3D" id="3.20.190.10">
    <property type="entry name" value="MutM-like, N-terminal"/>
    <property type="match status" value="1"/>
</dbReference>
<evidence type="ECO:0000256" key="5">
    <source>
        <dbReference type="ARBA" id="ARBA00022771"/>
    </source>
</evidence>
<dbReference type="PANTHER" id="PTHR42697">
    <property type="entry name" value="ENDONUCLEASE 8"/>
    <property type="match status" value="1"/>
</dbReference>
<keyword evidence="12" id="KW-0326">Glycosidase</keyword>
<dbReference type="Gene3D" id="1.10.8.50">
    <property type="match status" value="1"/>
</dbReference>
<dbReference type="CDD" id="cd08970">
    <property type="entry name" value="AcNei1_N"/>
    <property type="match status" value="1"/>
</dbReference>
<keyword evidence="17" id="KW-1185">Reference proteome</keyword>
<dbReference type="Proteomes" id="UP001596138">
    <property type="component" value="Unassembled WGS sequence"/>
</dbReference>
<reference evidence="17" key="1">
    <citation type="journal article" date="2019" name="Int. J. Syst. Evol. Microbiol.">
        <title>The Global Catalogue of Microorganisms (GCM) 10K type strain sequencing project: providing services to taxonomists for standard genome sequencing and annotation.</title>
        <authorList>
            <consortium name="The Broad Institute Genomics Platform"/>
            <consortium name="The Broad Institute Genome Sequencing Center for Infectious Disease"/>
            <person name="Wu L."/>
            <person name="Ma J."/>
        </authorList>
    </citation>
    <scope>NUCLEOTIDE SEQUENCE [LARGE SCALE GENOMIC DNA]</scope>
    <source>
        <strain evidence="17">CGMCC 4.7317</strain>
    </source>
</reference>
<proteinExistence type="inferred from homology"/>
<accession>A0ABW1T517</accession>
<evidence type="ECO:0000259" key="14">
    <source>
        <dbReference type="PROSITE" id="PS51066"/>
    </source>
</evidence>
<evidence type="ECO:0000256" key="13">
    <source>
        <dbReference type="PROSITE-ProRule" id="PRU00391"/>
    </source>
</evidence>
<evidence type="ECO:0000256" key="12">
    <source>
        <dbReference type="ARBA" id="ARBA00023295"/>
    </source>
</evidence>
<evidence type="ECO:0000259" key="15">
    <source>
        <dbReference type="PROSITE" id="PS51068"/>
    </source>
</evidence>
<sequence>MPEGHSLHRLARGLHRTFAGDVVASSSPQGRFDSGAQILTGRVLEEAEAYGKHLFVSFEGGEVVHVHLGLYGTMQKAKSPAPEPRGAVRWRLESPTWYADLRGPTACDLVGPLGREAIVARLGPDPLRADAEPERAKARILGSRATVGTLLMDQAVLSGVGNIYRAELLYRHGVSPFLEGRLLRPAVLDAMWADLVLLMNDGVRRGRIVTLDPGDMDAMAELDADRPAADDPELDGGEDSPQIRRLRRSTGVYVYRRQGRACLRCGVPVAAQDVQGRRLYWCPGCQRLPGQRRPRPKRSTT</sequence>
<dbReference type="Pfam" id="PF01149">
    <property type="entry name" value="Fapy_DNA_glyco"/>
    <property type="match status" value="1"/>
</dbReference>
<dbReference type="PROSITE" id="PS51068">
    <property type="entry name" value="FPG_CAT"/>
    <property type="match status" value="1"/>
</dbReference>
<evidence type="ECO:0000256" key="2">
    <source>
        <dbReference type="ARBA" id="ARBA00012720"/>
    </source>
</evidence>
<organism evidence="16 17">
    <name type="scientific">Longivirga aurantiaca</name>
    <dbReference type="NCBI Taxonomy" id="1837743"/>
    <lineage>
        <taxon>Bacteria</taxon>
        <taxon>Bacillati</taxon>
        <taxon>Actinomycetota</taxon>
        <taxon>Actinomycetes</taxon>
        <taxon>Sporichthyales</taxon>
        <taxon>Sporichthyaceae</taxon>
        <taxon>Longivirga</taxon>
    </lineage>
</organism>